<accession>A0ABW3TBL0</accession>
<evidence type="ECO:0000259" key="3">
    <source>
        <dbReference type="PROSITE" id="PS51186"/>
    </source>
</evidence>
<reference evidence="5" key="1">
    <citation type="journal article" date="2019" name="Int. J. Syst. Evol. Microbiol.">
        <title>The Global Catalogue of Microorganisms (GCM) 10K type strain sequencing project: providing services to taxonomists for standard genome sequencing and annotation.</title>
        <authorList>
            <consortium name="The Broad Institute Genomics Platform"/>
            <consortium name="The Broad Institute Genome Sequencing Center for Infectious Disease"/>
            <person name="Wu L."/>
            <person name="Ma J."/>
        </authorList>
    </citation>
    <scope>NUCLEOTIDE SEQUENCE [LARGE SCALE GENOMIC DNA]</scope>
    <source>
        <strain evidence="5">CCUG 55328</strain>
    </source>
</reference>
<dbReference type="InterPro" id="IPR050832">
    <property type="entry name" value="Bact_Acetyltransf"/>
</dbReference>
<dbReference type="PROSITE" id="PS51186">
    <property type="entry name" value="GNAT"/>
    <property type="match status" value="1"/>
</dbReference>
<proteinExistence type="predicted"/>
<dbReference type="InterPro" id="IPR000182">
    <property type="entry name" value="GNAT_dom"/>
</dbReference>
<keyword evidence="2 4" id="KW-0012">Acyltransferase</keyword>
<dbReference type="EC" id="2.3.-.-" evidence="4"/>
<evidence type="ECO:0000256" key="2">
    <source>
        <dbReference type="ARBA" id="ARBA00023315"/>
    </source>
</evidence>
<dbReference type="GO" id="GO:0016746">
    <property type="term" value="F:acyltransferase activity"/>
    <property type="evidence" value="ECO:0007669"/>
    <property type="project" value="UniProtKB-KW"/>
</dbReference>
<name>A0ABW3TBL0_9RHOB</name>
<dbReference type="Gene3D" id="3.40.630.30">
    <property type="match status" value="1"/>
</dbReference>
<dbReference type="Proteomes" id="UP001597151">
    <property type="component" value="Unassembled WGS sequence"/>
</dbReference>
<organism evidence="4 5">
    <name type="scientific">Seohaeicola saemankumensis</name>
    <dbReference type="NCBI Taxonomy" id="481181"/>
    <lineage>
        <taxon>Bacteria</taxon>
        <taxon>Pseudomonadati</taxon>
        <taxon>Pseudomonadota</taxon>
        <taxon>Alphaproteobacteria</taxon>
        <taxon>Rhodobacterales</taxon>
        <taxon>Roseobacteraceae</taxon>
        <taxon>Seohaeicola</taxon>
    </lineage>
</organism>
<evidence type="ECO:0000256" key="1">
    <source>
        <dbReference type="ARBA" id="ARBA00022679"/>
    </source>
</evidence>
<comment type="caution">
    <text evidence="4">The sequence shown here is derived from an EMBL/GenBank/DDBJ whole genome shotgun (WGS) entry which is preliminary data.</text>
</comment>
<gene>
    <name evidence="4" type="ORF">ACFQ3C_07820</name>
</gene>
<dbReference type="InterPro" id="IPR016181">
    <property type="entry name" value="Acyl_CoA_acyltransferase"/>
</dbReference>
<feature type="domain" description="N-acetyltransferase" evidence="3">
    <location>
        <begin position="1"/>
        <end position="143"/>
    </location>
</feature>
<dbReference type="CDD" id="cd04301">
    <property type="entry name" value="NAT_SF"/>
    <property type="match status" value="1"/>
</dbReference>
<dbReference type="RefSeq" id="WP_380791125.1">
    <property type="nucleotide sequence ID" value="NZ_JBHTKR010000003.1"/>
</dbReference>
<dbReference type="PANTHER" id="PTHR43877">
    <property type="entry name" value="AMINOALKYLPHOSPHONATE N-ACETYLTRANSFERASE-RELATED-RELATED"/>
    <property type="match status" value="1"/>
</dbReference>
<dbReference type="Pfam" id="PF00583">
    <property type="entry name" value="Acetyltransf_1"/>
    <property type="match status" value="1"/>
</dbReference>
<dbReference type="EMBL" id="JBHTKR010000003">
    <property type="protein sequence ID" value="MFD1194574.1"/>
    <property type="molecule type" value="Genomic_DNA"/>
</dbReference>
<keyword evidence="5" id="KW-1185">Reference proteome</keyword>
<dbReference type="SUPFAM" id="SSF55729">
    <property type="entry name" value="Acyl-CoA N-acyltransferases (Nat)"/>
    <property type="match status" value="1"/>
</dbReference>
<protein>
    <submittedName>
        <fullName evidence="4">GNAT family N-acetyltransferase</fullName>
        <ecNumber evidence="4">2.3.-.-</ecNumber>
    </submittedName>
</protein>
<evidence type="ECO:0000313" key="4">
    <source>
        <dbReference type="EMBL" id="MFD1194574.1"/>
    </source>
</evidence>
<keyword evidence="1 4" id="KW-0808">Transferase</keyword>
<evidence type="ECO:0000313" key="5">
    <source>
        <dbReference type="Proteomes" id="UP001597151"/>
    </source>
</evidence>
<sequence>MRAILSLLTLAFAHMEGRIDPPSSLDRMGAAELAQQATKAELWVIEDQTGPLACMILTPQPETLYLGKLAVALAARGQGLARRMIDTAVDRARALGLPSISLQTRIELLENHATFAALGFEMTGSTAHPGYDRPTSLSFRRMV</sequence>